<feature type="transmembrane region" description="Helical" evidence="1">
    <location>
        <begin position="95"/>
        <end position="118"/>
    </location>
</feature>
<dbReference type="Proteomes" id="UP001497527">
    <property type="component" value="Unassembled WGS sequence"/>
</dbReference>
<gene>
    <name evidence="2" type="ORF">T190423A01A_20499</name>
</gene>
<evidence type="ECO:0000313" key="2">
    <source>
        <dbReference type="EMBL" id="CAL2102748.1"/>
    </source>
</evidence>
<dbReference type="EMBL" id="CAXJIO010000011">
    <property type="protein sequence ID" value="CAL2102748.1"/>
    <property type="molecule type" value="Genomic_DNA"/>
</dbReference>
<dbReference type="RefSeq" id="WP_348716372.1">
    <property type="nucleotide sequence ID" value="NZ_CAXJIO010000011.1"/>
</dbReference>
<evidence type="ECO:0000256" key="1">
    <source>
        <dbReference type="SAM" id="Phobius"/>
    </source>
</evidence>
<keyword evidence="1" id="KW-1133">Transmembrane helix</keyword>
<feature type="transmembrane region" description="Helical" evidence="1">
    <location>
        <begin position="214"/>
        <end position="234"/>
    </location>
</feature>
<accession>A0ABM9PB93</accession>
<feature type="transmembrane region" description="Helical" evidence="1">
    <location>
        <begin position="183"/>
        <end position="202"/>
    </location>
</feature>
<organism evidence="2 3">
    <name type="scientific">Tenacibaculum polynesiense</name>
    <dbReference type="NCBI Taxonomy" id="3137857"/>
    <lineage>
        <taxon>Bacteria</taxon>
        <taxon>Pseudomonadati</taxon>
        <taxon>Bacteroidota</taxon>
        <taxon>Flavobacteriia</taxon>
        <taxon>Flavobacteriales</taxon>
        <taxon>Flavobacteriaceae</taxon>
        <taxon>Tenacibaculum</taxon>
    </lineage>
</organism>
<reference evidence="2 3" key="1">
    <citation type="submission" date="2024-05" db="EMBL/GenBank/DDBJ databases">
        <authorList>
            <person name="Duchaud E."/>
        </authorList>
    </citation>
    <scope>NUCLEOTIDE SEQUENCE [LARGE SCALE GENOMIC DNA]</scope>
    <source>
        <strain evidence="2">Ena-SAMPLE-TAB-13-05-2024-13:56:06:370-140308</strain>
    </source>
</reference>
<evidence type="ECO:0000313" key="3">
    <source>
        <dbReference type="Proteomes" id="UP001497527"/>
    </source>
</evidence>
<proteinExistence type="predicted"/>
<feature type="transmembrane region" description="Helical" evidence="1">
    <location>
        <begin position="66"/>
        <end position="83"/>
    </location>
</feature>
<sequence>MKEKDFLQGSFNETKSEIDNIFKSLNKEIDEIYTNHTKDENIESEGISLNYFNYIAQNIKDNNSRMVKNSFGMLICFVIYFLIDNKKVDSEIEVLFIKISDTNILLSFIPVCFTFLFLKNVTIYTNNKFLISLFEKVSKNLFKLGKYSYTRKIINPYFFFDNIVLHQFKDYEIKSWTKFPLKFITVICLVFFPLIFLGYSIYRICVDNYFEFTPVTSVLLICILFFGALIHFGAGSNRLKEYGKKLNEEEK</sequence>
<keyword evidence="3" id="KW-1185">Reference proteome</keyword>
<protein>
    <submittedName>
        <fullName evidence="2">Uncharacterized protein</fullName>
    </submittedName>
</protein>
<comment type="caution">
    <text evidence="2">The sequence shown here is derived from an EMBL/GenBank/DDBJ whole genome shotgun (WGS) entry which is preliminary data.</text>
</comment>
<name>A0ABM9PB93_9FLAO</name>
<keyword evidence="1" id="KW-0472">Membrane</keyword>
<keyword evidence="1" id="KW-0812">Transmembrane</keyword>